<name>A0ABY0Z5A1_9PSED</name>
<reference evidence="1 2" key="1">
    <citation type="submission" date="2016-10" db="EMBL/GenBank/DDBJ databases">
        <authorList>
            <person name="Varghese N."/>
            <person name="Submissions S."/>
        </authorList>
    </citation>
    <scope>NUCLEOTIDE SEQUENCE [LARGE SCALE GENOMIC DNA]</scope>
    <source>
        <strain evidence="1 2">BS3780</strain>
    </source>
</reference>
<gene>
    <name evidence="1" type="ORF">SAMN04490188_3346</name>
</gene>
<evidence type="ECO:0000313" key="2">
    <source>
        <dbReference type="Proteomes" id="UP000183915"/>
    </source>
</evidence>
<proteinExistence type="predicted"/>
<comment type="caution">
    <text evidence="1">The sequence shown here is derived from an EMBL/GenBank/DDBJ whole genome shotgun (WGS) entry which is preliminary data.</text>
</comment>
<evidence type="ECO:0008006" key="3">
    <source>
        <dbReference type="Google" id="ProtNLM"/>
    </source>
</evidence>
<protein>
    <recommendedName>
        <fullName evidence="3">Nucleoid-structuring protein H-NS</fullName>
    </recommendedName>
</protein>
<evidence type="ECO:0000313" key="1">
    <source>
        <dbReference type="EMBL" id="SEE31142.1"/>
    </source>
</evidence>
<organism evidence="1 2">
    <name type="scientific">Pseudomonas kilonensis</name>
    <dbReference type="NCBI Taxonomy" id="132476"/>
    <lineage>
        <taxon>Bacteria</taxon>
        <taxon>Pseudomonadati</taxon>
        <taxon>Pseudomonadota</taxon>
        <taxon>Gammaproteobacteria</taxon>
        <taxon>Pseudomonadales</taxon>
        <taxon>Pseudomonadaceae</taxon>
        <taxon>Pseudomonas</taxon>
    </lineage>
</organism>
<accession>A0ABY0Z5A1</accession>
<sequence>MAQRGYPGIHAGMPTAQYLRSASVVNGAPQIKNKTEAA</sequence>
<dbReference type="EMBL" id="FNTT01000002">
    <property type="protein sequence ID" value="SEE31142.1"/>
    <property type="molecule type" value="Genomic_DNA"/>
</dbReference>
<keyword evidence="2" id="KW-1185">Reference proteome</keyword>
<dbReference type="Proteomes" id="UP000183915">
    <property type="component" value="Unassembled WGS sequence"/>
</dbReference>